<keyword evidence="4" id="KW-1185">Reference proteome</keyword>
<evidence type="ECO:0000256" key="2">
    <source>
        <dbReference type="SAM" id="Phobius"/>
    </source>
</evidence>
<dbReference type="EMBL" id="JAEVHL010000110">
    <property type="protein sequence ID" value="MBM0277588.1"/>
    <property type="molecule type" value="Genomic_DNA"/>
</dbReference>
<keyword evidence="2" id="KW-0812">Transmembrane</keyword>
<evidence type="ECO:0000313" key="3">
    <source>
        <dbReference type="EMBL" id="MBM0277588.1"/>
    </source>
</evidence>
<sequence>MIGFAASLAVHRAGTPLVDRSVTRGRAGRTVAVLLLSPLAGAVIVLASALLMNLVRDGLLLPPQVQLPIWSIATAGLAALLAAYAARRARRTALAAPLPIALGVVLPIGAVMALTGYTLDPDGMARTVPGLLLWLAGLTVVLWAAAILAARGRVRAAWWLGVLGALVVADLAVILSVVGNIPGSGPVIEGTASDTVDRISAPLWLFSCWTDWNFGLPRPTRWEIFLITDQVLVEPMFYLACSPYALAYAIRAARSAPTAPVALARPDVVAGLTAPPSAVVTAGRAAENPQSGTSSHVVPGSR</sequence>
<name>A0ABS1YJV3_9ACTN</name>
<proteinExistence type="predicted"/>
<protein>
    <submittedName>
        <fullName evidence="3">Uncharacterized protein</fullName>
    </submittedName>
</protein>
<dbReference type="Proteomes" id="UP000622245">
    <property type="component" value="Unassembled WGS sequence"/>
</dbReference>
<keyword evidence="2" id="KW-0472">Membrane</keyword>
<dbReference type="RefSeq" id="WP_203150010.1">
    <property type="nucleotide sequence ID" value="NZ_JAEVHL010000110.1"/>
</dbReference>
<evidence type="ECO:0000313" key="4">
    <source>
        <dbReference type="Proteomes" id="UP000622245"/>
    </source>
</evidence>
<feature type="transmembrane region" description="Helical" evidence="2">
    <location>
        <begin position="98"/>
        <end position="119"/>
    </location>
</feature>
<reference evidence="3 4" key="1">
    <citation type="submission" date="2021-01" db="EMBL/GenBank/DDBJ databases">
        <title>Draft genome sequence of Micromonospora sp. strain STR1s_6.</title>
        <authorList>
            <person name="Karlyshev A."/>
            <person name="Jawad R."/>
        </authorList>
    </citation>
    <scope>NUCLEOTIDE SEQUENCE [LARGE SCALE GENOMIC DNA]</scope>
    <source>
        <strain evidence="3 4">STR1S-6</strain>
    </source>
</reference>
<feature type="transmembrane region" description="Helical" evidence="2">
    <location>
        <begin position="157"/>
        <end position="178"/>
    </location>
</feature>
<feature type="transmembrane region" description="Helical" evidence="2">
    <location>
        <begin position="30"/>
        <end position="55"/>
    </location>
</feature>
<keyword evidence="2" id="KW-1133">Transmembrane helix</keyword>
<accession>A0ABS1YJV3</accession>
<feature type="transmembrane region" description="Helical" evidence="2">
    <location>
        <begin position="67"/>
        <end position="86"/>
    </location>
</feature>
<feature type="region of interest" description="Disordered" evidence="1">
    <location>
        <begin position="281"/>
        <end position="302"/>
    </location>
</feature>
<comment type="caution">
    <text evidence="3">The sequence shown here is derived from an EMBL/GenBank/DDBJ whole genome shotgun (WGS) entry which is preliminary data.</text>
</comment>
<gene>
    <name evidence="3" type="ORF">JM949_20485</name>
</gene>
<organism evidence="3 4">
    <name type="scientific">Micromonospora tarensis</name>
    <dbReference type="NCBI Taxonomy" id="2806100"/>
    <lineage>
        <taxon>Bacteria</taxon>
        <taxon>Bacillati</taxon>
        <taxon>Actinomycetota</taxon>
        <taxon>Actinomycetes</taxon>
        <taxon>Micromonosporales</taxon>
        <taxon>Micromonosporaceae</taxon>
        <taxon>Micromonospora</taxon>
    </lineage>
</organism>
<feature type="transmembrane region" description="Helical" evidence="2">
    <location>
        <begin position="131"/>
        <end position="150"/>
    </location>
</feature>
<evidence type="ECO:0000256" key="1">
    <source>
        <dbReference type="SAM" id="MobiDB-lite"/>
    </source>
</evidence>